<dbReference type="Proteomes" id="UP000198744">
    <property type="component" value="Unassembled WGS sequence"/>
</dbReference>
<dbReference type="SMART" id="SM00418">
    <property type="entry name" value="HTH_ARSR"/>
    <property type="match status" value="1"/>
</dbReference>
<dbReference type="InterPro" id="IPR051011">
    <property type="entry name" value="Metal_resp_trans_reg"/>
</dbReference>
<gene>
    <name evidence="5" type="ORF">SAMN04489760_1387</name>
</gene>
<evidence type="ECO:0000256" key="2">
    <source>
        <dbReference type="ARBA" id="ARBA00023125"/>
    </source>
</evidence>
<keyword evidence="3" id="KW-0804">Transcription</keyword>
<keyword evidence="6" id="KW-1185">Reference proteome</keyword>
<organism evidence="5 6">
    <name type="scientific">Syntrophus gentianae</name>
    <dbReference type="NCBI Taxonomy" id="43775"/>
    <lineage>
        <taxon>Bacteria</taxon>
        <taxon>Pseudomonadati</taxon>
        <taxon>Thermodesulfobacteriota</taxon>
        <taxon>Syntrophia</taxon>
        <taxon>Syntrophales</taxon>
        <taxon>Syntrophaceae</taxon>
        <taxon>Syntrophus</taxon>
    </lineage>
</organism>
<dbReference type="InterPro" id="IPR011991">
    <property type="entry name" value="ArsR-like_HTH"/>
</dbReference>
<dbReference type="PANTHER" id="PTHR43132">
    <property type="entry name" value="ARSENICAL RESISTANCE OPERON REPRESSOR ARSR-RELATED"/>
    <property type="match status" value="1"/>
</dbReference>
<dbReference type="Gene3D" id="1.10.10.10">
    <property type="entry name" value="Winged helix-like DNA-binding domain superfamily/Winged helix DNA-binding domain"/>
    <property type="match status" value="1"/>
</dbReference>
<dbReference type="AlphaFoldDB" id="A0A1H8APS2"/>
<keyword evidence="2" id="KW-0238">DNA-binding</keyword>
<protein>
    <submittedName>
        <fullName evidence="5">Transcriptional regulator, ArsR family</fullName>
    </submittedName>
</protein>
<reference evidence="5 6" key="1">
    <citation type="submission" date="2016-10" db="EMBL/GenBank/DDBJ databases">
        <authorList>
            <person name="de Groot N.N."/>
        </authorList>
    </citation>
    <scope>NUCLEOTIDE SEQUENCE [LARGE SCALE GENOMIC DNA]</scope>
    <source>
        <strain evidence="5 6">DSM 8423</strain>
    </source>
</reference>
<dbReference type="EMBL" id="FOBS01000038">
    <property type="protein sequence ID" value="SEM71517.1"/>
    <property type="molecule type" value="Genomic_DNA"/>
</dbReference>
<dbReference type="InterPro" id="IPR036390">
    <property type="entry name" value="WH_DNA-bd_sf"/>
</dbReference>
<evidence type="ECO:0000313" key="6">
    <source>
        <dbReference type="Proteomes" id="UP000198744"/>
    </source>
</evidence>
<proteinExistence type="predicted"/>
<dbReference type="PANTHER" id="PTHR43132:SF2">
    <property type="entry name" value="ARSENICAL RESISTANCE OPERON REPRESSOR ARSR-RELATED"/>
    <property type="match status" value="1"/>
</dbReference>
<dbReference type="Pfam" id="PF01022">
    <property type="entry name" value="HTH_5"/>
    <property type="match status" value="1"/>
</dbReference>
<evidence type="ECO:0000313" key="5">
    <source>
        <dbReference type="EMBL" id="SEM71517.1"/>
    </source>
</evidence>
<dbReference type="GO" id="GO:0003677">
    <property type="term" value="F:DNA binding"/>
    <property type="evidence" value="ECO:0007669"/>
    <property type="project" value="UniProtKB-KW"/>
</dbReference>
<name>A0A1H8APS2_9BACT</name>
<evidence type="ECO:0000259" key="4">
    <source>
        <dbReference type="PROSITE" id="PS50987"/>
    </source>
</evidence>
<dbReference type="SUPFAM" id="SSF46785">
    <property type="entry name" value="Winged helix' DNA-binding domain"/>
    <property type="match status" value="1"/>
</dbReference>
<dbReference type="STRING" id="43775.SAMN04489760_1387"/>
<dbReference type="CDD" id="cd00090">
    <property type="entry name" value="HTH_ARSR"/>
    <property type="match status" value="1"/>
</dbReference>
<dbReference type="PRINTS" id="PR00778">
    <property type="entry name" value="HTHARSR"/>
</dbReference>
<keyword evidence="1" id="KW-0805">Transcription regulation</keyword>
<evidence type="ECO:0000256" key="1">
    <source>
        <dbReference type="ARBA" id="ARBA00023015"/>
    </source>
</evidence>
<sequence>MKDFLKVTKALSDLNRVKMLKMLQHKTMCVCEIRAALDIAQPTASKHLKILEEAGLVHSRREGQWVNYYPTDGQESPYAATLLGNLRHWLEGDIDVRQLLEKIPSIRREEIVCRQGKTCQGK</sequence>
<dbReference type="InterPro" id="IPR001845">
    <property type="entry name" value="HTH_ArsR_DNA-bd_dom"/>
</dbReference>
<dbReference type="RefSeq" id="WP_093884690.1">
    <property type="nucleotide sequence ID" value="NZ_FOBS01000038.1"/>
</dbReference>
<dbReference type="PROSITE" id="PS50987">
    <property type="entry name" value="HTH_ARSR_2"/>
    <property type="match status" value="1"/>
</dbReference>
<dbReference type="GO" id="GO:0003700">
    <property type="term" value="F:DNA-binding transcription factor activity"/>
    <property type="evidence" value="ECO:0007669"/>
    <property type="project" value="InterPro"/>
</dbReference>
<dbReference type="NCBIfam" id="NF033788">
    <property type="entry name" value="HTH_metalloreg"/>
    <property type="match status" value="1"/>
</dbReference>
<accession>A0A1H8APS2</accession>
<evidence type="ECO:0000256" key="3">
    <source>
        <dbReference type="ARBA" id="ARBA00023163"/>
    </source>
</evidence>
<dbReference type="OrthoDB" id="9800238at2"/>
<feature type="domain" description="HTH arsR-type" evidence="4">
    <location>
        <begin position="1"/>
        <end position="90"/>
    </location>
</feature>
<dbReference type="InterPro" id="IPR036388">
    <property type="entry name" value="WH-like_DNA-bd_sf"/>
</dbReference>